<evidence type="ECO:0000313" key="10">
    <source>
        <dbReference type="Proteomes" id="UP001596244"/>
    </source>
</evidence>
<comment type="similarity">
    <text evidence="1 6">Belongs to the thiolase-like superfamily. Thiolase family.</text>
</comment>
<dbReference type="NCBIfam" id="TIGR01930">
    <property type="entry name" value="AcCoA-C-Actrans"/>
    <property type="match status" value="1"/>
</dbReference>
<dbReference type="NCBIfam" id="NF004853">
    <property type="entry name" value="PRK06205.1"/>
    <property type="match status" value="1"/>
</dbReference>
<evidence type="ECO:0000256" key="3">
    <source>
        <dbReference type="ARBA" id="ARBA00022679"/>
    </source>
</evidence>
<keyword evidence="3 6" id="KW-0808">Transferase</keyword>
<feature type="domain" description="Thiolase N-terminal" evidence="7">
    <location>
        <begin position="9"/>
        <end position="275"/>
    </location>
</feature>
<dbReference type="CDD" id="cd00751">
    <property type="entry name" value="thiolase"/>
    <property type="match status" value="1"/>
</dbReference>
<dbReference type="EC" id="2.3.1.9" evidence="2"/>
<dbReference type="InterPro" id="IPR020610">
    <property type="entry name" value="Thiolase_AS"/>
</dbReference>
<evidence type="ECO:0000256" key="5">
    <source>
        <dbReference type="ARBA" id="ARBA00040529"/>
    </source>
</evidence>
<dbReference type="Pfam" id="PF02803">
    <property type="entry name" value="Thiolase_C"/>
    <property type="match status" value="1"/>
</dbReference>
<dbReference type="InterPro" id="IPR020617">
    <property type="entry name" value="Thiolase_C"/>
</dbReference>
<evidence type="ECO:0000256" key="4">
    <source>
        <dbReference type="ARBA" id="ARBA00023315"/>
    </source>
</evidence>
<evidence type="ECO:0000313" key="9">
    <source>
        <dbReference type="EMBL" id="MFC6145745.1"/>
    </source>
</evidence>
<evidence type="ECO:0000259" key="8">
    <source>
        <dbReference type="Pfam" id="PF02803"/>
    </source>
</evidence>
<dbReference type="PANTHER" id="PTHR18919">
    <property type="entry name" value="ACETYL-COA C-ACYLTRANSFERASE"/>
    <property type="match status" value="1"/>
</dbReference>
<dbReference type="Gene3D" id="3.40.47.10">
    <property type="match status" value="2"/>
</dbReference>
<evidence type="ECO:0000256" key="2">
    <source>
        <dbReference type="ARBA" id="ARBA00012705"/>
    </source>
</evidence>
<evidence type="ECO:0000259" key="7">
    <source>
        <dbReference type="Pfam" id="PF00108"/>
    </source>
</evidence>
<dbReference type="PROSITE" id="PS00099">
    <property type="entry name" value="THIOLASE_3"/>
    <property type="match status" value="1"/>
</dbReference>
<dbReference type="PIRSF" id="PIRSF000429">
    <property type="entry name" value="Ac-CoA_Ac_transf"/>
    <property type="match status" value="1"/>
</dbReference>
<dbReference type="Pfam" id="PF00108">
    <property type="entry name" value="Thiolase_N"/>
    <property type="match status" value="1"/>
</dbReference>
<organism evidence="9 10">
    <name type="scientific">Corynebacterium nasicanis</name>
    <dbReference type="NCBI Taxonomy" id="1448267"/>
    <lineage>
        <taxon>Bacteria</taxon>
        <taxon>Bacillati</taxon>
        <taxon>Actinomycetota</taxon>
        <taxon>Actinomycetes</taxon>
        <taxon>Mycobacteriales</taxon>
        <taxon>Corynebacteriaceae</taxon>
        <taxon>Corynebacterium</taxon>
    </lineage>
</organism>
<gene>
    <name evidence="9" type="ORF">ACFPUZ_02815</name>
</gene>
<dbReference type="Proteomes" id="UP001596244">
    <property type="component" value="Unassembled WGS sequence"/>
</dbReference>
<evidence type="ECO:0000256" key="1">
    <source>
        <dbReference type="ARBA" id="ARBA00010982"/>
    </source>
</evidence>
<reference evidence="10" key="1">
    <citation type="journal article" date="2019" name="Int. J. Syst. Evol. Microbiol.">
        <title>The Global Catalogue of Microorganisms (GCM) 10K type strain sequencing project: providing services to taxonomists for standard genome sequencing and annotation.</title>
        <authorList>
            <consortium name="The Broad Institute Genomics Platform"/>
            <consortium name="The Broad Institute Genome Sequencing Center for Infectious Disease"/>
            <person name="Wu L."/>
            <person name="Ma J."/>
        </authorList>
    </citation>
    <scope>NUCLEOTIDE SEQUENCE [LARGE SCALE GENOMIC DNA]</scope>
    <source>
        <strain evidence="10">CCUG 51943</strain>
    </source>
</reference>
<dbReference type="InterPro" id="IPR002155">
    <property type="entry name" value="Thiolase"/>
</dbReference>
<dbReference type="SUPFAM" id="SSF53901">
    <property type="entry name" value="Thiolase-like"/>
    <property type="match status" value="2"/>
</dbReference>
<dbReference type="PANTHER" id="PTHR18919:SF107">
    <property type="entry name" value="ACETYL-COA ACETYLTRANSFERASE, CYTOSOLIC"/>
    <property type="match status" value="1"/>
</dbReference>
<protein>
    <recommendedName>
        <fullName evidence="5">Probable acetyl-CoA acetyltransferase</fullName>
        <ecNumber evidence="2">2.3.1.9</ecNumber>
    </recommendedName>
</protein>
<dbReference type="RefSeq" id="WP_376999664.1">
    <property type="nucleotide sequence ID" value="NZ_JBHSQE010000001.1"/>
</dbReference>
<keyword evidence="4 6" id="KW-0012">Acyltransferase</keyword>
<proteinExistence type="inferred from homology"/>
<name>A0ABW1QBT6_9CORY</name>
<evidence type="ECO:0000256" key="6">
    <source>
        <dbReference type="RuleBase" id="RU003557"/>
    </source>
</evidence>
<dbReference type="InterPro" id="IPR016039">
    <property type="entry name" value="Thiolase-like"/>
</dbReference>
<keyword evidence="10" id="KW-1185">Reference proteome</keyword>
<dbReference type="InterPro" id="IPR020616">
    <property type="entry name" value="Thiolase_N"/>
</dbReference>
<sequence length="410" mass="42670">MTENNPTDIVICTPLRTAVGGYGGQFTSVPVQELAATVVRAVMERSGLQPEDVDDLILGQASPNGAAPALGRVVALDAGLGETVPGMQLDRRCGSGLQAVVTAAAHVATGAADLIIAGGAESMSRTEYTVDADVRWGKKGGNMVFRDRLAEARETAGGKNHPIPGGMIETAENLREEYSITREAQDEMAVESHKRAVAAQQQGLFAEEIVPVTIPQRKGEPLVIDTDEHPRPGTNLEKLSTLRPILGRQFAEATVTAGNASGQNDGAAAMIVTTRARAEELGLTPAVVLRGWAVAGVAPETMGIGPVPATKKVLDRLGLTLDDMDLIELNEAFAAQALSVLNEWGIPADDPRLNPLGSGISLGHPVGATGARMLVTASYQLARTDAQTALVTMCIGGGQGLAAVIEKVEA</sequence>
<dbReference type="EMBL" id="JBHSQE010000001">
    <property type="protein sequence ID" value="MFC6145745.1"/>
    <property type="molecule type" value="Genomic_DNA"/>
</dbReference>
<accession>A0ABW1QBT6</accession>
<feature type="domain" description="Thiolase C-terminal" evidence="8">
    <location>
        <begin position="284"/>
        <end position="407"/>
    </location>
</feature>
<comment type="caution">
    <text evidence="9">The sequence shown here is derived from an EMBL/GenBank/DDBJ whole genome shotgun (WGS) entry which is preliminary data.</text>
</comment>